<dbReference type="RefSeq" id="WP_175198374.1">
    <property type="nucleotide sequence ID" value="NZ_CADIKL010000065.1"/>
</dbReference>
<evidence type="ECO:0000256" key="2">
    <source>
        <dbReference type="SAM" id="SignalP"/>
    </source>
</evidence>
<feature type="region of interest" description="Disordered" evidence="1">
    <location>
        <begin position="19"/>
        <end position="106"/>
    </location>
</feature>
<dbReference type="EMBL" id="CADIKL010000065">
    <property type="protein sequence ID" value="CAB3809221.1"/>
    <property type="molecule type" value="Genomic_DNA"/>
</dbReference>
<organism evidence="3 4">
    <name type="scientific">Paraburkholderia caffeinitolerans</name>
    <dbReference type="NCBI Taxonomy" id="1723730"/>
    <lineage>
        <taxon>Bacteria</taxon>
        <taxon>Pseudomonadati</taxon>
        <taxon>Pseudomonadota</taxon>
        <taxon>Betaproteobacteria</taxon>
        <taxon>Burkholderiales</taxon>
        <taxon>Burkholderiaceae</taxon>
        <taxon>Paraburkholderia</taxon>
    </lineage>
</organism>
<evidence type="ECO:0000313" key="3">
    <source>
        <dbReference type="EMBL" id="CAB3809221.1"/>
    </source>
</evidence>
<name>A0A6J5GZX7_9BURK</name>
<feature type="signal peptide" evidence="2">
    <location>
        <begin position="1"/>
        <end position="20"/>
    </location>
</feature>
<feature type="compositionally biased region" description="Pro residues" evidence="1">
    <location>
        <begin position="49"/>
        <end position="66"/>
    </location>
</feature>
<feature type="compositionally biased region" description="Basic residues" evidence="1">
    <location>
        <begin position="71"/>
        <end position="95"/>
    </location>
</feature>
<gene>
    <name evidence="3" type="ORF">LMG28688_06949</name>
</gene>
<accession>A0A6J5GZX7</accession>
<keyword evidence="4" id="KW-1185">Reference proteome</keyword>
<dbReference type="AlphaFoldDB" id="A0A6J5GZX7"/>
<reference evidence="3 4" key="1">
    <citation type="submission" date="2020-04" db="EMBL/GenBank/DDBJ databases">
        <authorList>
            <person name="De Canck E."/>
        </authorList>
    </citation>
    <scope>NUCLEOTIDE SEQUENCE [LARGE SCALE GENOMIC DNA]</scope>
    <source>
        <strain evidence="3 4">LMG 28688</strain>
    </source>
</reference>
<evidence type="ECO:0000256" key="1">
    <source>
        <dbReference type="SAM" id="MobiDB-lite"/>
    </source>
</evidence>
<keyword evidence="2" id="KW-0732">Signal</keyword>
<proteinExistence type="predicted"/>
<protein>
    <recommendedName>
        <fullName evidence="5">Acid shock protein</fullName>
    </recommendedName>
</protein>
<sequence>MKLSKYLLLMALTLSAASHAQTSQTYHFGEGQTGFGEGQSTPQHARTSSPPPLPGAGPTQPLPPGEPHSQAKPKAKPKAKSKSKYKTHHRHHTTHHAPVQDPYSRP</sequence>
<evidence type="ECO:0008006" key="5">
    <source>
        <dbReference type="Google" id="ProtNLM"/>
    </source>
</evidence>
<evidence type="ECO:0000313" key="4">
    <source>
        <dbReference type="Proteomes" id="UP000494119"/>
    </source>
</evidence>
<feature type="chain" id="PRO_5026944251" description="Acid shock protein" evidence="2">
    <location>
        <begin position="21"/>
        <end position="106"/>
    </location>
</feature>
<dbReference type="Proteomes" id="UP000494119">
    <property type="component" value="Unassembled WGS sequence"/>
</dbReference>